<evidence type="ECO:0000256" key="6">
    <source>
        <dbReference type="SAM" id="MobiDB-lite"/>
    </source>
</evidence>
<evidence type="ECO:0000313" key="7">
    <source>
        <dbReference type="EMBL" id="RZC48389.1"/>
    </source>
</evidence>
<sequence length="165" mass="18618">MKIDCNGFNPVTPPRLESDQFSPLKSTPLSSKSKKTISSLTDSFHSPPCNKFPYGDSPHVKPKQVQIIKKIASKAVVMKQKSRADKVIEAIKLFRSLCSQQTQESLDDVLIDLYKRAGRIDEHIELLQHKLHLVEDGATYGGQRTKTVRAQGKKYLCSIEHEKSR</sequence>
<dbReference type="Proteomes" id="UP000316621">
    <property type="component" value="Chromosome 1"/>
</dbReference>
<evidence type="ECO:0000256" key="4">
    <source>
        <dbReference type="ARBA" id="ARBA00023054"/>
    </source>
</evidence>
<dbReference type="GO" id="GO:0005634">
    <property type="term" value="C:nucleus"/>
    <property type="evidence" value="ECO:0007669"/>
    <property type="project" value="UniProtKB-SubCell"/>
</dbReference>
<reference evidence="7 8" key="1">
    <citation type="journal article" date="2018" name="Science">
        <title>The opium poppy genome and morphinan production.</title>
        <authorList>
            <person name="Guo L."/>
            <person name="Winzer T."/>
            <person name="Yang X."/>
            <person name="Li Y."/>
            <person name="Ning Z."/>
            <person name="He Z."/>
            <person name="Teodor R."/>
            <person name="Lu Y."/>
            <person name="Bowser T.A."/>
            <person name="Graham I.A."/>
            <person name="Ye K."/>
        </authorList>
    </citation>
    <scope>NUCLEOTIDE SEQUENCE [LARGE SCALE GENOMIC DNA]</scope>
    <source>
        <strain evidence="8">cv. HN1</strain>
        <tissue evidence="7">Leaves</tissue>
    </source>
</reference>
<proteinExistence type="predicted"/>
<keyword evidence="5" id="KW-0539">Nucleus</keyword>
<feature type="compositionally biased region" description="Low complexity" evidence="6">
    <location>
        <begin position="22"/>
        <end position="41"/>
    </location>
</feature>
<keyword evidence="8" id="KW-1185">Reference proteome</keyword>
<comment type="subcellular location">
    <subcellularLocation>
        <location evidence="1">Nucleus</location>
    </subcellularLocation>
</comment>
<keyword evidence="4" id="KW-0175">Coiled coil</keyword>
<accession>A0A4Y7ILP6</accession>
<dbReference type="Gramene" id="RZC48389">
    <property type="protein sequence ID" value="RZC48389"/>
    <property type="gene ID" value="C5167_041326"/>
</dbReference>
<evidence type="ECO:0000256" key="1">
    <source>
        <dbReference type="ARBA" id="ARBA00004123"/>
    </source>
</evidence>
<dbReference type="PANTHER" id="PTHR36326:SF4">
    <property type="entry name" value="PROTEIN POLLENLESS 3-LIKE 1"/>
    <property type="match status" value="1"/>
</dbReference>
<keyword evidence="2" id="KW-0677">Repeat</keyword>
<dbReference type="InterPro" id="IPR044961">
    <property type="entry name" value="MS5/SDI1"/>
</dbReference>
<evidence type="ECO:0000256" key="5">
    <source>
        <dbReference type="ARBA" id="ARBA00023242"/>
    </source>
</evidence>
<name>A0A4Y7ILP6_PAPSO</name>
<evidence type="ECO:0000256" key="3">
    <source>
        <dbReference type="ARBA" id="ARBA00022803"/>
    </source>
</evidence>
<dbReference type="AlphaFoldDB" id="A0A4Y7ILP6"/>
<protein>
    <submittedName>
        <fullName evidence="7">Uncharacterized protein</fullName>
    </submittedName>
</protein>
<evidence type="ECO:0000313" key="8">
    <source>
        <dbReference type="Proteomes" id="UP000316621"/>
    </source>
</evidence>
<organism evidence="7 8">
    <name type="scientific">Papaver somniferum</name>
    <name type="common">Opium poppy</name>
    <dbReference type="NCBI Taxonomy" id="3469"/>
    <lineage>
        <taxon>Eukaryota</taxon>
        <taxon>Viridiplantae</taxon>
        <taxon>Streptophyta</taxon>
        <taxon>Embryophyta</taxon>
        <taxon>Tracheophyta</taxon>
        <taxon>Spermatophyta</taxon>
        <taxon>Magnoliopsida</taxon>
        <taxon>Ranunculales</taxon>
        <taxon>Papaveraceae</taxon>
        <taxon>Papaveroideae</taxon>
        <taxon>Papaver</taxon>
    </lineage>
</organism>
<evidence type="ECO:0000256" key="2">
    <source>
        <dbReference type="ARBA" id="ARBA00022737"/>
    </source>
</evidence>
<dbReference type="EMBL" id="CM010715">
    <property type="protein sequence ID" value="RZC48389.1"/>
    <property type="molecule type" value="Genomic_DNA"/>
</dbReference>
<feature type="region of interest" description="Disordered" evidence="6">
    <location>
        <begin position="1"/>
        <end position="42"/>
    </location>
</feature>
<keyword evidence="3" id="KW-0802">TPR repeat</keyword>
<dbReference type="PANTHER" id="PTHR36326">
    <property type="entry name" value="PROTEIN POLLENLESS 3-LIKE 2"/>
    <property type="match status" value="1"/>
</dbReference>
<gene>
    <name evidence="7" type="ORF">C5167_041326</name>
</gene>